<feature type="non-terminal residue" evidence="3">
    <location>
        <position position="1"/>
    </location>
</feature>
<dbReference type="Proteomes" id="UP000076761">
    <property type="component" value="Unassembled WGS sequence"/>
</dbReference>
<name>A0A165MYP2_9AGAM</name>
<accession>A0A165MYP2</accession>
<dbReference type="InterPro" id="IPR051610">
    <property type="entry name" value="GPI/OXD"/>
</dbReference>
<dbReference type="InterPro" id="IPR011051">
    <property type="entry name" value="RmlC_Cupin_sf"/>
</dbReference>
<evidence type="ECO:0000313" key="4">
    <source>
        <dbReference type="Proteomes" id="UP000076761"/>
    </source>
</evidence>
<dbReference type="AlphaFoldDB" id="A0A165MYP2"/>
<dbReference type="GO" id="GO:0046872">
    <property type="term" value="F:metal ion binding"/>
    <property type="evidence" value="ECO:0007669"/>
    <property type="project" value="UniProtKB-KW"/>
</dbReference>
<dbReference type="EMBL" id="KV425656">
    <property type="protein sequence ID" value="KZT18947.1"/>
    <property type="molecule type" value="Genomic_DNA"/>
</dbReference>
<dbReference type="InterPro" id="IPR014710">
    <property type="entry name" value="RmlC-like_jellyroll"/>
</dbReference>
<dbReference type="OrthoDB" id="10263073at2759"/>
<proteinExistence type="predicted"/>
<feature type="non-terminal residue" evidence="3">
    <location>
        <position position="115"/>
    </location>
</feature>
<organism evidence="3 4">
    <name type="scientific">Neolentinus lepideus HHB14362 ss-1</name>
    <dbReference type="NCBI Taxonomy" id="1314782"/>
    <lineage>
        <taxon>Eukaryota</taxon>
        <taxon>Fungi</taxon>
        <taxon>Dikarya</taxon>
        <taxon>Basidiomycota</taxon>
        <taxon>Agaricomycotina</taxon>
        <taxon>Agaricomycetes</taxon>
        <taxon>Gloeophyllales</taxon>
        <taxon>Gloeophyllaceae</taxon>
        <taxon>Neolentinus</taxon>
    </lineage>
</organism>
<evidence type="ECO:0000259" key="2">
    <source>
        <dbReference type="Pfam" id="PF07883"/>
    </source>
</evidence>
<keyword evidence="4" id="KW-1185">Reference proteome</keyword>
<evidence type="ECO:0000313" key="3">
    <source>
        <dbReference type="EMBL" id="KZT18947.1"/>
    </source>
</evidence>
<reference evidence="3 4" key="1">
    <citation type="journal article" date="2016" name="Mol. Biol. Evol.">
        <title>Comparative Genomics of Early-Diverging Mushroom-Forming Fungi Provides Insights into the Origins of Lignocellulose Decay Capabilities.</title>
        <authorList>
            <person name="Nagy L.G."/>
            <person name="Riley R."/>
            <person name="Tritt A."/>
            <person name="Adam C."/>
            <person name="Daum C."/>
            <person name="Floudas D."/>
            <person name="Sun H."/>
            <person name="Yadav J.S."/>
            <person name="Pangilinan J."/>
            <person name="Larsson K.H."/>
            <person name="Matsuura K."/>
            <person name="Barry K."/>
            <person name="Labutti K."/>
            <person name="Kuo R."/>
            <person name="Ohm R.A."/>
            <person name="Bhattacharya S.S."/>
            <person name="Shirouzu T."/>
            <person name="Yoshinaga Y."/>
            <person name="Martin F.M."/>
            <person name="Grigoriev I.V."/>
            <person name="Hibbett D.S."/>
        </authorList>
    </citation>
    <scope>NUCLEOTIDE SEQUENCE [LARGE SCALE GENOMIC DNA]</scope>
    <source>
        <strain evidence="3 4">HHB14362 ss-1</strain>
    </source>
</reference>
<dbReference type="Pfam" id="PF07883">
    <property type="entry name" value="Cupin_2"/>
    <property type="match status" value="1"/>
</dbReference>
<protein>
    <recommendedName>
        <fullName evidence="2">Cupin type-2 domain-containing protein</fullName>
    </recommendedName>
</protein>
<dbReference type="InParanoid" id="A0A165MYP2"/>
<gene>
    <name evidence="3" type="ORF">NEOLEDRAFT_1048986</name>
</gene>
<dbReference type="InterPro" id="IPR013096">
    <property type="entry name" value="Cupin_2"/>
</dbReference>
<dbReference type="CDD" id="cd02224">
    <property type="entry name" value="cupin_SPO2919-like"/>
    <property type="match status" value="1"/>
</dbReference>
<evidence type="ECO:0000256" key="1">
    <source>
        <dbReference type="ARBA" id="ARBA00022723"/>
    </source>
</evidence>
<sequence>HPLSPKVHREQVRLGDLTGLTKTGVHIVRLPPHNESSVLHWHNNDDEWIYILSAGEGAVMRIKEGDKDGKEEPLKDGDFFGFPAGTKNAHLMKSNDEEVVYLVGGSREKLDVCYY</sequence>
<dbReference type="PANTHER" id="PTHR35848">
    <property type="entry name" value="OXALATE-BINDING PROTEIN"/>
    <property type="match status" value="1"/>
</dbReference>
<keyword evidence="1" id="KW-0479">Metal-binding</keyword>
<dbReference type="PANTHER" id="PTHR35848:SF9">
    <property type="entry name" value="SLL1358 PROTEIN"/>
    <property type="match status" value="1"/>
</dbReference>
<dbReference type="Gene3D" id="2.60.120.10">
    <property type="entry name" value="Jelly Rolls"/>
    <property type="match status" value="1"/>
</dbReference>
<dbReference type="SUPFAM" id="SSF51182">
    <property type="entry name" value="RmlC-like cupins"/>
    <property type="match status" value="1"/>
</dbReference>
<feature type="domain" description="Cupin type-2" evidence="2">
    <location>
        <begin position="27"/>
        <end position="102"/>
    </location>
</feature>